<dbReference type="PRINTS" id="PR00625">
    <property type="entry name" value="JDOMAIN"/>
</dbReference>
<dbReference type="PANTHER" id="PTHR45090:SF3">
    <property type="entry name" value="OS09G0368800 PROTEIN"/>
    <property type="match status" value="1"/>
</dbReference>
<reference evidence="2 3" key="1">
    <citation type="journal article" date="2018" name="Mol. Plant">
        <title>The genome of Artemisia annua provides insight into the evolution of Asteraceae family and artemisinin biosynthesis.</title>
        <authorList>
            <person name="Shen Q."/>
            <person name="Zhang L."/>
            <person name="Liao Z."/>
            <person name="Wang S."/>
            <person name="Yan T."/>
            <person name="Shi P."/>
            <person name="Liu M."/>
            <person name="Fu X."/>
            <person name="Pan Q."/>
            <person name="Wang Y."/>
            <person name="Lv Z."/>
            <person name="Lu X."/>
            <person name="Zhang F."/>
            <person name="Jiang W."/>
            <person name="Ma Y."/>
            <person name="Chen M."/>
            <person name="Hao X."/>
            <person name="Li L."/>
            <person name="Tang Y."/>
            <person name="Lv G."/>
            <person name="Zhou Y."/>
            <person name="Sun X."/>
            <person name="Brodelius P.E."/>
            <person name="Rose J.K.C."/>
            <person name="Tang K."/>
        </authorList>
    </citation>
    <scope>NUCLEOTIDE SEQUENCE [LARGE SCALE GENOMIC DNA]</scope>
    <source>
        <strain evidence="3">cv. Huhao1</strain>
        <tissue evidence="2">Leaf</tissue>
    </source>
</reference>
<dbReference type="InterPro" id="IPR001623">
    <property type="entry name" value="DnaJ_domain"/>
</dbReference>
<dbReference type="InterPro" id="IPR053232">
    <property type="entry name" value="DnaJ_C/III_chloroplastic"/>
</dbReference>
<sequence length="164" mass="19152">MVAALKSNIVLQKIDFMCNTKRSIYKINNKSISCRMKELPKQNKNLYQVLSLESPNVSFEELKKAYRARALQLHPDVCPSSIRDECTKQFVELHKAYEVLSDPSLRRMYDNELFLGESFGSCGSGHYYCDEQKRNNSRKVWELQLAGLKKRSADRVERMNNEFM</sequence>
<dbReference type="SMART" id="SM00271">
    <property type="entry name" value="DnaJ"/>
    <property type="match status" value="1"/>
</dbReference>
<organism evidence="2 3">
    <name type="scientific">Artemisia annua</name>
    <name type="common">Sweet wormwood</name>
    <dbReference type="NCBI Taxonomy" id="35608"/>
    <lineage>
        <taxon>Eukaryota</taxon>
        <taxon>Viridiplantae</taxon>
        <taxon>Streptophyta</taxon>
        <taxon>Embryophyta</taxon>
        <taxon>Tracheophyta</taxon>
        <taxon>Spermatophyta</taxon>
        <taxon>Magnoliopsida</taxon>
        <taxon>eudicotyledons</taxon>
        <taxon>Gunneridae</taxon>
        <taxon>Pentapetalae</taxon>
        <taxon>asterids</taxon>
        <taxon>campanulids</taxon>
        <taxon>Asterales</taxon>
        <taxon>Asteraceae</taxon>
        <taxon>Asteroideae</taxon>
        <taxon>Anthemideae</taxon>
        <taxon>Artemisiinae</taxon>
        <taxon>Artemisia</taxon>
    </lineage>
</organism>
<dbReference type="SUPFAM" id="SSF46565">
    <property type="entry name" value="Chaperone J-domain"/>
    <property type="match status" value="1"/>
</dbReference>
<dbReference type="PROSITE" id="PS50076">
    <property type="entry name" value="DNAJ_2"/>
    <property type="match status" value="1"/>
</dbReference>
<accession>A0A2U1PC43</accession>
<dbReference type="Gene3D" id="1.10.287.110">
    <property type="entry name" value="DnaJ domain"/>
    <property type="match status" value="1"/>
</dbReference>
<dbReference type="OrthoDB" id="10250354at2759"/>
<feature type="domain" description="J" evidence="1">
    <location>
        <begin position="45"/>
        <end position="113"/>
    </location>
</feature>
<dbReference type="PANTHER" id="PTHR45090">
    <property type="entry name" value="CHAPERONE PROTEIN DNAJ 20 CHLOROPLASTIC"/>
    <property type="match status" value="1"/>
</dbReference>
<name>A0A2U1PC43_ARTAN</name>
<dbReference type="AlphaFoldDB" id="A0A2U1PC43"/>
<keyword evidence="3" id="KW-1185">Reference proteome</keyword>
<dbReference type="InterPro" id="IPR036869">
    <property type="entry name" value="J_dom_sf"/>
</dbReference>
<proteinExistence type="predicted"/>
<evidence type="ECO:0000313" key="3">
    <source>
        <dbReference type="Proteomes" id="UP000245207"/>
    </source>
</evidence>
<dbReference type="Proteomes" id="UP000245207">
    <property type="component" value="Unassembled WGS sequence"/>
</dbReference>
<dbReference type="CDD" id="cd06257">
    <property type="entry name" value="DnaJ"/>
    <property type="match status" value="1"/>
</dbReference>
<evidence type="ECO:0000313" key="2">
    <source>
        <dbReference type="EMBL" id="PWA83308.1"/>
    </source>
</evidence>
<dbReference type="GO" id="GO:0009507">
    <property type="term" value="C:chloroplast"/>
    <property type="evidence" value="ECO:0007669"/>
    <property type="project" value="TreeGrafter"/>
</dbReference>
<dbReference type="Pfam" id="PF00226">
    <property type="entry name" value="DnaJ"/>
    <property type="match status" value="1"/>
</dbReference>
<dbReference type="InterPro" id="IPR018253">
    <property type="entry name" value="DnaJ_domain_CS"/>
</dbReference>
<dbReference type="EMBL" id="PKPP01001365">
    <property type="protein sequence ID" value="PWA83308.1"/>
    <property type="molecule type" value="Genomic_DNA"/>
</dbReference>
<comment type="caution">
    <text evidence="2">The sequence shown here is derived from an EMBL/GenBank/DDBJ whole genome shotgun (WGS) entry which is preliminary data.</text>
</comment>
<dbReference type="STRING" id="35608.A0A2U1PC43"/>
<dbReference type="PROSITE" id="PS00636">
    <property type="entry name" value="DNAJ_1"/>
    <property type="match status" value="1"/>
</dbReference>
<protein>
    <recommendedName>
        <fullName evidence="1">J domain-containing protein</fullName>
    </recommendedName>
</protein>
<gene>
    <name evidence="2" type="ORF">CTI12_AA172760</name>
</gene>
<evidence type="ECO:0000259" key="1">
    <source>
        <dbReference type="PROSITE" id="PS50076"/>
    </source>
</evidence>